<protein>
    <submittedName>
        <fullName evidence="1">Carboxypeptidase regulatory-like domain-containing protein</fullName>
    </submittedName>
</protein>
<dbReference type="Gene3D" id="2.60.40.1120">
    <property type="entry name" value="Carboxypeptidase-like, regulatory domain"/>
    <property type="match status" value="1"/>
</dbReference>
<evidence type="ECO:0000313" key="1">
    <source>
        <dbReference type="EMBL" id="TDF95317.1"/>
    </source>
</evidence>
<name>A0A4R5KL86_9MICC</name>
<dbReference type="InterPro" id="IPR008969">
    <property type="entry name" value="CarboxyPept-like_regulatory"/>
</dbReference>
<dbReference type="RefSeq" id="WP_133204550.1">
    <property type="nucleotide sequence ID" value="NZ_SMRU01000013.1"/>
</dbReference>
<dbReference type="Proteomes" id="UP000295511">
    <property type="component" value="Unassembled WGS sequence"/>
</dbReference>
<proteinExistence type="predicted"/>
<sequence>MSARLAGVWRVQAGLLAVAGVLLLCACAAWPWGDSPSGVVSGNVLSAPSCPVERVGYVCPPRPVSGATVVAYDGDTAQVSTRTDSGGFFRLTLPVGRYVIKATNAGGYASTASQDVVVSGGPVRITLIVDSGIR</sequence>
<dbReference type="SUPFAM" id="SSF49464">
    <property type="entry name" value="Carboxypeptidase regulatory domain-like"/>
    <property type="match status" value="1"/>
</dbReference>
<dbReference type="Pfam" id="PF13620">
    <property type="entry name" value="CarboxypepD_reg"/>
    <property type="match status" value="1"/>
</dbReference>
<accession>A0A4R5KL86</accession>
<keyword evidence="2" id="KW-1185">Reference proteome</keyword>
<keyword evidence="1" id="KW-0378">Hydrolase</keyword>
<keyword evidence="1" id="KW-0121">Carboxypeptidase</keyword>
<dbReference type="EMBL" id="SMRU01000013">
    <property type="protein sequence ID" value="TDF95317.1"/>
    <property type="molecule type" value="Genomic_DNA"/>
</dbReference>
<comment type="caution">
    <text evidence="1">The sequence shown here is derived from an EMBL/GenBank/DDBJ whole genome shotgun (WGS) entry which is preliminary data.</text>
</comment>
<dbReference type="AlphaFoldDB" id="A0A4R5KL86"/>
<dbReference type="PROSITE" id="PS51257">
    <property type="entry name" value="PROKAR_LIPOPROTEIN"/>
    <property type="match status" value="1"/>
</dbReference>
<reference evidence="1 2" key="1">
    <citation type="submission" date="2019-03" db="EMBL/GenBank/DDBJ databases">
        <title>Whole genome sequence of Arthrobacter sp JH1-1.</title>
        <authorList>
            <person name="Trinh H.N."/>
        </authorList>
    </citation>
    <scope>NUCLEOTIDE SEQUENCE [LARGE SCALE GENOMIC DNA]</scope>
    <source>
        <strain evidence="1 2">JH1-1</strain>
    </source>
</reference>
<evidence type="ECO:0000313" key="2">
    <source>
        <dbReference type="Proteomes" id="UP000295511"/>
    </source>
</evidence>
<keyword evidence="1" id="KW-0645">Protease</keyword>
<gene>
    <name evidence="1" type="ORF">E1809_12445</name>
</gene>
<dbReference type="OrthoDB" id="3790512at2"/>
<dbReference type="GO" id="GO:0004180">
    <property type="term" value="F:carboxypeptidase activity"/>
    <property type="evidence" value="ECO:0007669"/>
    <property type="project" value="UniProtKB-KW"/>
</dbReference>
<organism evidence="1 2">
    <name type="scientific">Arthrobacter terricola</name>
    <dbReference type="NCBI Taxonomy" id="2547396"/>
    <lineage>
        <taxon>Bacteria</taxon>
        <taxon>Bacillati</taxon>
        <taxon>Actinomycetota</taxon>
        <taxon>Actinomycetes</taxon>
        <taxon>Micrococcales</taxon>
        <taxon>Micrococcaceae</taxon>
        <taxon>Arthrobacter</taxon>
    </lineage>
</organism>